<dbReference type="GeneID" id="101856819"/>
<evidence type="ECO:0000313" key="1">
    <source>
        <dbReference type="Proteomes" id="UP000694888"/>
    </source>
</evidence>
<dbReference type="Pfam" id="PF06941">
    <property type="entry name" value="NT5C"/>
    <property type="match status" value="1"/>
</dbReference>
<evidence type="ECO:0000313" key="2">
    <source>
        <dbReference type="RefSeq" id="XP_005102319.1"/>
    </source>
</evidence>
<dbReference type="Proteomes" id="UP000694888">
    <property type="component" value="Unplaced"/>
</dbReference>
<sequence>MAGKNSFRNHSERKLLVLVDMDQVLCDFEMRLLQEFQSRHPNDPFIPLEERRTFYARDQYAKIRADLADNIRDIYNSEGFFRDLPEIPGACDAMKELKEMEGVDVFICSSPLTSYEFCLKEKVLLENLYGSMWYSLLVTMSTLTFEERDVWITGRTEVGGISFWTFR</sequence>
<accession>A0ABM0JV90</accession>
<reference evidence="2" key="1">
    <citation type="submission" date="2025-08" db="UniProtKB">
        <authorList>
            <consortium name="RefSeq"/>
        </authorList>
    </citation>
    <scope>IDENTIFICATION</scope>
</reference>
<protein>
    <submittedName>
        <fullName evidence="2">5'(3')-deoxyribonucleotidase, cytosolic type isoform X2</fullName>
    </submittedName>
</protein>
<dbReference type="PANTHER" id="PTHR16504">
    <property type="entry name" value="5'(3')-DEOXYRIBONUCLEOTIDASE"/>
    <property type="match status" value="1"/>
</dbReference>
<dbReference type="InterPro" id="IPR036412">
    <property type="entry name" value="HAD-like_sf"/>
</dbReference>
<dbReference type="RefSeq" id="XP_005102319.1">
    <property type="nucleotide sequence ID" value="XM_005102262.3"/>
</dbReference>
<dbReference type="PANTHER" id="PTHR16504:SF4">
    <property type="entry name" value="5'(3')-DEOXYRIBONUCLEOTIDASE"/>
    <property type="match status" value="1"/>
</dbReference>
<dbReference type="InterPro" id="IPR010708">
    <property type="entry name" value="5'(3')-deoxyribonucleotidase"/>
</dbReference>
<dbReference type="SUPFAM" id="SSF56784">
    <property type="entry name" value="HAD-like"/>
    <property type="match status" value="1"/>
</dbReference>
<keyword evidence="1" id="KW-1185">Reference proteome</keyword>
<gene>
    <name evidence="2" type="primary">LOC101856819</name>
</gene>
<name>A0ABM0JV90_APLCA</name>
<dbReference type="Gene3D" id="1.10.40.40">
    <property type="entry name" value="Deoxyribonucleotidase, domain 2"/>
    <property type="match status" value="1"/>
</dbReference>
<proteinExistence type="predicted"/>
<organism evidence="1 2">
    <name type="scientific">Aplysia californica</name>
    <name type="common">California sea hare</name>
    <dbReference type="NCBI Taxonomy" id="6500"/>
    <lineage>
        <taxon>Eukaryota</taxon>
        <taxon>Metazoa</taxon>
        <taxon>Spiralia</taxon>
        <taxon>Lophotrochozoa</taxon>
        <taxon>Mollusca</taxon>
        <taxon>Gastropoda</taxon>
        <taxon>Heterobranchia</taxon>
        <taxon>Euthyneura</taxon>
        <taxon>Tectipleura</taxon>
        <taxon>Aplysiida</taxon>
        <taxon>Aplysioidea</taxon>
        <taxon>Aplysiidae</taxon>
        <taxon>Aplysia</taxon>
    </lineage>
</organism>